<dbReference type="Pfam" id="PF10031">
    <property type="entry name" value="DUF2273"/>
    <property type="match status" value="1"/>
</dbReference>
<evidence type="ECO:0008006" key="4">
    <source>
        <dbReference type="Google" id="ProtNLM"/>
    </source>
</evidence>
<evidence type="ECO:0000256" key="1">
    <source>
        <dbReference type="SAM" id="Phobius"/>
    </source>
</evidence>
<feature type="transmembrane region" description="Helical" evidence="1">
    <location>
        <begin position="12"/>
        <end position="28"/>
    </location>
</feature>
<sequence length="74" mass="8225">MDEFFQQYKYGILGGGVGLILAILLLTIGFLKTLLVIVCILLGTYIGFYLNSIGFLDRFKKIIDNNIGGKDYGE</sequence>
<protein>
    <recommendedName>
        <fullName evidence="4">DUF2273 domain-containing protein</fullName>
    </recommendedName>
</protein>
<accession>A0ABN3Y448</accession>
<gene>
    <name evidence="2" type="ORF">GCM10019998_11400</name>
</gene>
<dbReference type="Proteomes" id="UP001501577">
    <property type="component" value="Unassembled WGS sequence"/>
</dbReference>
<dbReference type="RefSeq" id="WP_068710066.1">
    <property type="nucleotide sequence ID" value="NZ_BAAAXQ010000034.1"/>
</dbReference>
<feature type="transmembrane region" description="Helical" evidence="1">
    <location>
        <begin position="34"/>
        <end position="56"/>
    </location>
</feature>
<organism evidence="2 3">
    <name type="scientific">Tetragenococcus solitarius</name>
    <dbReference type="NCBI Taxonomy" id="71453"/>
    <lineage>
        <taxon>Bacteria</taxon>
        <taxon>Bacillati</taxon>
        <taxon>Bacillota</taxon>
        <taxon>Bacilli</taxon>
        <taxon>Lactobacillales</taxon>
        <taxon>Enterococcaceae</taxon>
        <taxon>Tetragenococcus</taxon>
    </lineage>
</organism>
<dbReference type="InterPro" id="IPR018730">
    <property type="entry name" value="DUF2273"/>
</dbReference>
<dbReference type="EMBL" id="BAAAXQ010000034">
    <property type="protein sequence ID" value="GAA3016890.1"/>
    <property type="molecule type" value="Genomic_DNA"/>
</dbReference>
<proteinExistence type="predicted"/>
<evidence type="ECO:0000313" key="3">
    <source>
        <dbReference type="Proteomes" id="UP001501577"/>
    </source>
</evidence>
<reference evidence="2 3" key="1">
    <citation type="journal article" date="2019" name="Int. J. Syst. Evol. Microbiol.">
        <title>The Global Catalogue of Microorganisms (GCM) 10K type strain sequencing project: providing services to taxonomists for standard genome sequencing and annotation.</title>
        <authorList>
            <consortium name="The Broad Institute Genomics Platform"/>
            <consortium name="The Broad Institute Genome Sequencing Center for Infectious Disease"/>
            <person name="Wu L."/>
            <person name="Ma J."/>
        </authorList>
    </citation>
    <scope>NUCLEOTIDE SEQUENCE [LARGE SCALE GENOMIC DNA]</scope>
    <source>
        <strain evidence="2 3">JCM 8736</strain>
    </source>
</reference>
<keyword evidence="1" id="KW-1133">Transmembrane helix</keyword>
<evidence type="ECO:0000313" key="2">
    <source>
        <dbReference type="EMBL" id="GAA3016890.1"/>
    </source>
</evidence>
<keyword evidence="1" id="KW-0472">Membrane</keyword>
<name>A0ABN3Y448_9ENTE</name>
<keyword evidence="1" id="KW-0812">Transmembrane</keyword>
<comment type="caution">
    <text evidence="2">The sequence shown here is derived from an EMBL/GenBank/DDBJ whole genome shotgun (WGS) entry which is preliminary data.</text>
</comment>
<keyword evidence="3" id="KW-1185">Reference proteome</keyword>